<dbReference type="SMART" id="SM00278">
    <property type="entry name" value="HhH1"/>
    <property type="match status" value="1"/>
</dbReference>
<accession>A0A645BGE2</accession>
<dbReference type="GO" id="GO:0005737">
    <property type="term" value="C:cytoplasm"/>
    <property type="evidence" value="ECO:0007669"/>
    <property type="project" value="TreeGrafter"/>
</dbReference>
<dbReference type="SMART" id="SM00478">
    <property type="entry name" value="ENDO3c"/>
    <property type="match status" value="1"/>
</dbReference>
<dbReference type="Gene3D" id="1.10.340.30">
    <property type="entry name" value="Hypothetical protein, domain 2"/>
    <property type="match status" value="1"/>
</dbReference>
<name>A0A645BGE2_9ZZZZ</name>
<dbReference type="CDD" id="cd00056">
    <property type="entry name" value="ENDO3c"/>
    <property type="match status" value="1"/>
</dbReference>
<reference evidence="6" key="1">
    <citation type="submission" date="2019-08" db="EMBL/GenBank/DDBJ databases">
        <authorList>
            <person name="Kucharzyk K."/>
            <person name="Murdoch R.W."/>
            <person name="Higgins S."/>
            <person name="Loffler F."/>
        </authorList>
    </citation>
    <scope>NUCLEOTIDE SEQUENCE</scope>
</reference>
<dbReference type="AlphaFoldDB" id="A0A645BGE2"/>
<keyword evidence="3" id="KW-0812">Transmembrane</keyword>
<dbReference type="PANTHER" id="PTHR43003:SF5">
    <property type="entry name" value="DNA-3-METHYLADENINE GLYCOSYLASE"/>
    <property type="match status" value="1"/>
</dbReference>
<dbReference type="GO" id="GO:0032131">
    <property type="term" value="F:alkylated DNA binding"/>
    <property type="evidence" value="ECO:0007669"/>
    <property type="project" value="TreeGrafter"/>
</dbReference>
<sequence>MYFDYSEKEMNYLISKDKKLGQVIEQLGFIQRAVHPDLFSSVIHHIVGQQISTKALTTIWQRMNDTLLVINVDTILTLSIDQLQAFGITFRKAHYIHNFAQMIKNKELDLNVLTTLSDDEVIEELIQVEGIGVWTAEMILLFSCMRKNIFSYHDLAIHRGLQLVYHHKKINKKMFEKYRKRFSPYCSVASIYLWAVAGGALEKELK</sequence>
<feature type="transmembrane region" description="Helical" evidence="3">
    <location>
        <begin position="182"/>
        <end position="201"/>
    </location>
</feature>
<keyword evidence="2" id="KW-0234">DNA repair</keyword>
<evidence type="ECO:0000256" key="3">
    <source>
        <dbReference type="SAM" id="Phobius"/>
    </source>
</evidence>
<organism evidence="6">
    <name type="scientific">bioreactor metagenome</name>
    <dbReference type="NCBI Taxonomy" id="1076179"/>
    <lineage>
        <taxon>unclassified sequences</taxon>
        <taxon>metagenomes</taxon>
        <taxon>ecological metagenomes</taxon>
    </lineage>
</organism>
<protein>
    <recommendedName>
        <fullName evidence="7">DNA-3-methyladenine glycosylase II</fullName>
    </recommendedName>
</protein>
<evidence type="ECO:0000256" key="1">
    <source>
        <dbReference type="ARBA" id="ARBA00022763"/>
    </source>
</evidence>
<feature type="domain" description="Helix-hairpin-helix DNA-binding motif class 1" evidence="4">
    <location>
        <begin position="123"/>
        <end position="142"/>
    </location>
</feature>
<keyword evidence="3" id="KW-0472">Membrane</keyword>
<evidence type="ECO:0000256" key="2">
    <source>
        <dbReference type="ARBA" id="ARBA00023204"/>
    </source>
</evidence>
<dbReference type="EMBL" id="VSSQ01019831">
    <property type="protein sequence ID" value="MPM64216.1"/>
    <property type="molecule type" value="Genomic_DNA"/>
</dbReference>
<dbReference type="GO" id="GO:0032993">
    <property type="term" value="C:protein-DNA complex"/>
    <property type="evidence" value="ECO:0007669"/>
    <property type="project" value="TreeGrafter"/>
</dbReference>
<dbReference type="InterPro" id="IPR011257">
    <property type="entry name" value="DNA_glycosylase"/>
</dbReference>
<comment type="caution">
    <text evidence="6">The sequence shown here is derived from an EMBL/GenBank/DDBJ whole genome shotgun (WGS) entry which is preliminary data.</text>
</comment>
<gene>
    <name evidence="6" type="ORF">SDC9_111102</name>
</gene>
<dbReference type="InterPro" id="IPR051912">
    <property type="entry name" value="Alkylbase_DNA_Glycosylase/TA"/>
</dbReference>
<dbReference type="GO" id="GO:0043916">
    <property type="term" value="F:DNA-7-methylguanine glycosylase activity"/>
    <property type="evidence" value="ECO:0007669"/>
    <property type="project" value="TreeGrafter"/>
</dbReference>
<dbReference type="Gene3D" id="1.10.1670.40">
    <property type="match status" value="1"/>
</dbReference>
<feature type="domain" description="HhH-GPD" evidence="5">
    <location>
        <begin position="47"/>
        <end position="201"/>
    </location>
</feature>
<dbReference type="GO" id="GO:0008725">
    <property type="term" value="F:DNA-3-methyladenine glycosylase activity"/>
    <property type="evidence" value="ECO:0007669"/>
    <property type="project" value="TreeGrafter"/>
</dbReference>
<dbReference type="GO" id="GO:0006307">
    <property type="term" value="P:DNA alkylation repair"/>
    <property type="evidence" value="ECO:0007669"/>
    <property type="project" value="TreeGrafter"/>
</dbReference>
<proteinExistence type="predicted"/>
<dbReference type="InterPro" id="IPR003583">
    <property type="entry name" value="Hlx-hairpin-Hlx_DNA-bd_motif"/>
</dbReference>
<evidence type="ECO:0000259" key="5">
    <source>
        <dbReference type="SMART" id="SM00478"/>
    </source>
</evidence>
<dbReference type="InterPro" id="IPR003265">
    <property type="entry name" value="HhH-GPD_domain"/>
</dbReference>
<dbReference type="GO" id="GO:0006285">
    <property type="term" value="P:base-excision repair, AP site formation"/>
    <property type="evidence" value="ECO:0007669"/>
    <property type="project" value="TreeGrafter"/>
</dbReference>
<evidence type="ECO:0000259" key="4">
    <source>
        <dbReference type="SMART" id="SM00278"/>
    </source>
</evidence>
<dbReference type="Pfam" id="PF00730">
    <property type="entry name" value="HhH-GPD"/>
    <property type="match status" value="1"/>
</dbReference>
<keyword evidence="1" id="KW-0227">DNA damage</keyword>
<evidence type="ECO:0008006" key="7">
    <source>
        <dbReference type="Google" id="ProtNLM"/>
    </source>
</evidence>
<dbReference type="SUPFAM" id="SSF48150">
    <property type="entry name" value="DNA-glycosylase"/>
    <property type="match status" value="1"/>
</dbReference>
<keyword evidence="3" id="KW-1133">Transmembrane helix</keyword>
<dbReference type="PANTHER" id="PTHR43003">
    <property type="entry name" value="DNA-3-METHYLADENINE GLYCOSYLASE"/>
    <property type="match status" value="1"/>
</dbReference>
<evidence type="ECO:0000313" key="6">
    <source>
        <dbReference type="EMBL" id="MPM64216.1"/>
    </source>
</evidence>